<keyword evidence="3" id="KW-1003">Cell membrane</keyword>
<reference evidence="15 16" key="1">
    <citation type="journal article" date="2007" name="Nature">
        <title>Evolution of genes and genomes on the Drosophila phylogeny.</title>
        <authorList>
            <consortium name="Drosophila 12 Genomes Consortium"/>
            <person name="Clark A.G."/>
            <person name="Eisen M.B."/>
            <person name="Smith D.R."/>
            <person name="Bergman C.M."/>
            <person name="Oliver B."/>
            <person name="Markow T.A."/>
            <person name="Kaufman T.C."/>
            <person name="Kellis M."/>
            <person name="Gelbart W."/>
            <person name="Iyer V.N."/>
            <person name="Pollard D.A."/>
            <person name="Sackton T.B."/>
            <person name="Larracuente A.M."/>
            <person name="Singh N.D."/>
            <person name="Abad J.P."/>
            <person name="Abt D.N."/>
            <person name="Adryan B."/>
            <person name="Aguade M."/>
            <person name="Akashi H."/>
            <person name="Anderson W.W."/>
            <person name="Aquadro C.F."/>
            <person name="Ardell D.H."/>
            <person name="Arguello R."/>
            <person name="Artieri C.G."/>
            <person name="Barbash D.A."/>
            <person name="Barker D."/>
            <person name="Barsanti P."/>
            <person name="Batterham P."/>
            <person name="Batzoglou S."/>
            <person name="Begun D."/>
            <person name="Bhutkar A."/>
            <person name="Blanco E."/>
            <person name="Bosak S.A."/>
            <person name="Bradley R.K."/>
            <person name="Brand A.D."/>
            <person name="Brent M.R."/>
            <person name="Brooks A.N."/>
            <person name="Brown R.H."/>
            <person name="Butlin R.K."/>
            <person name="Caggese C."/>
            <person name="Calvi B.R."/>
            <person name="Bernardo de Carvalho A."/>
            <person name="Caspi A."/>
            <person name="Castrezana S."/>
            <person name="Celniker S.E."/>
            <person name="Chang J.L."/>
            <person name="Chapple C."/>
            <person name="Chatterji S."/>
            <person name="Chinwalla A."/>
            <person name="Civetta A."/>
            <person name="Clifton S.W."/>
            <person name="Comeron J.M."/>
            <person name="Costello J.C."/>
            <person name="Coyne J.A."/>
            <person name="Daub J."/>
            <person name="David R.G."/>
            <person name="Delcher A.L."/>
            <person name="Delehaunty K."/>
            <person name="Do C.B."/>
            <person name="Ebling H."/>
            <person name="Edwards K."/>
            <person name="Eickbush T."/>
            <person name="Evans J.D."/>
            <person name="Filipski A."/>
            <person name="Findeiss S."/>
            <person name="Freyhult E."/>
            <person name="Fulton L."/>
            <person name="Fulton R."/>
            <person name="Garcia A.C."/>
            <person name="Gardiner A."/>
            <person name="Garfield D.A."/>
            <person name="Garvin B.E."/>
            <person name="Gibson G."/>
            <person name="Gilbert D."/>
            <person name="Gnerre S."/>
            <person name="Godfrey J."/>
            <person name="Good R."/>
            <person name="Gotea V."/>
            <person name="Gravely B."/>
            <person name="Greenberg A.J."/>
            <person name="Griffiths-Jones S."/>
            <person name="Gross S."/>
            <person name="Guigo R."/>
            <person name="Gustafson E.A."/>
            <person name="Haerty W."/>
            <person name="Hahn M.W."/>
            <person name="Halligan D.L."/>
            <person name="Halpern A.L."/>
            <person name="Halter G.M."/>
            <person name="Han M.V."/>
            <person name="Heger A."/>
            <person name="Hillier L."/>
            <person name="Hinrichs A.S."/>
            <person name="Holmes I."/>
            <person name="Hoskins R.A."/>
            <person name="Hubisz M.J."/>
            <person name="Hultmark D."/>
            <person name="Huntley M.A."/>
            <person name="Jaffe D.B."/>
            <person name="Jagadeeshan S."/>
            <person name="Jeck W.R."/>
            <person name="Johnson J."/>
            <person name="Jones C.D."/>
            <person name="Jordan W.C."/>
            <person name="Karpen G.H."/>
            <person name="Kataoka E."/>
            <person name="Keightley P.D."/>
            <person name="Kheradpour P."/>
            <person name="Kirkness E.F."/>
            <person name="Koerich L.B."/>
            <person name="Kristiansen K."/>
            <person name="Kudrna D."/>
            <person name="Kulathinal R.J."/>
            <person name="Kumar S."/>
            <person name="Kwok R."/>
            <person name="Lander E."/>
            <person name="Langley C.H."/>
            <person name="Lapoint R."/>
            <person name="Lazzaro B.P."/>
            <person name="Lee S.J."/>
            <person name="Levesque L."/>
            <person name="Li R."/>
            <person name="Lin C.F."/>
            <person name="Lin M.F."/>
            <person name="Lindblad-Toh K."/>
            <person name="Llopart A."/>
            <person name="Long M."/>
            <person name="Low L."/>
            <person name="Lozovsky E."/>
            <person name="Lu J."/>
            <person name="Luo M."/>
            <person name="Machado C.A."/>
            <person name="Makalowski W."/>
            <person name="Marzo M."/>
            <person name="Matsuda M."/>
            <person name="Matzkin L."/>
            <person name="McAllister B."/>
            <person name="McBride C.S."/>
            <person name="McKernan B."/>
            <person name="McKernan K."/>
            <person name="Mendez-Lago M."/>
            <person name="Minx P."/>
            <person name="Mollenhauer M.U."/>
            <person name="Montooth K."/>
            <person name="Mount S.M."/>
            <person name="Mu X."/>
            <person name="Myers E."/>
            <person name="Negre B."/>
            <person name="Newfeld S."/>
            <person name="Nielsen R."/>
            <person name="Noor M.A."/>
            <person name="O'Grady P."/>
            <person name="Pachter L."/>
            <person name="Papaceit M."/>
            <person name="Parisi M.J."/>
            <person name="Parisi M."/>
            <person name="Parts L."/>
            <person name="Pedersen J.S."/>
            <person name="Pesole G."/>
            <person name="Phillippy A.M."/>
            <person name="Ponting C.P."/>
            <person name="Pop M."/>
            <person name="Porcelli D."/>
            <person name="Powell J.R."/>
            <person name="Prohaska S."/>
            <person name="Pruitt K."/>
            <person name="Puig M."/>
            <person name="Quesneville H."/>
            <person name="Ram K.R."/>
            <person name="Rand D."/>
            <person name="Rasmussen M.D."/>
            <person name="Reed L.K."/>
            <person name="Reenan R."/>
            <person name="Reily A."/>
            <person name="Remington K.A."/>
            <person name="Rieger T.T."/>
            <person name="Ritchie M.G."/>
            <person name="Robin C."/>
            <person name="Rogers Y.H."/>
            <person name="Rohde C."/>
            <person name="Rozas J."/>
            <person name="Rubenfield M.J."/>
            <person name="Ruiz A."/>
            <person name="Russo S."/>
            <person name="Salzberg S.L."/>
            <person name="Sanchez-Gracia A."/>
            <person name="Saranga D.J."/>
            <person name="Sato H."/>
            <person name="Schaeffer S.W."/>
            <person name="Schatz M.C."/>
            <person name="Schlenke T."/>
            <person name="Schwartz R."/>
            <person name="Segarra C."/>
            <person name="Singh R.S."/>
            <person name="Sirot L."/>
            <person name="Sirota M."/>
            <person name="Sisneros N.B."/>
            <person name="Smith C.D."/>
            <person name="Smith T.F."/>
            <person name="Spieth J."/>
            <person name="Stage D.E."/>
            <person name="Stark A."/>
            <person name="Stephan W."/>
            <person name="Strausberg R.L."/>
            <person name="Strempel S."/>
            <person name="Sturgill D."/>
            <person name="Sutton G."/>
            <person name="Sutton G.G."/>
            <person name="Tao W."/>
            <person name="Teichmann S."/>
            <person name="Tobari Y.N."/>
            <person name="Tomimura Y."/>
            <person name="Tsolas J.M."/>
            <person name="Valente V.L."/>
            <person name="Venter E."/>
            <person name="Venter J.C."/>
            <person name="Vicario S."/>
            <person name="Vieira F.G."/>
            <person name="Vilella A.J."/>
            <person name="Villasante A."/>
            <person name="Walenz B."/>
            <person name="Wang J."/>
            <person name="Wasserman M."/>
            <person name="Watts T."/>
            <person name="Wilson D."/>
            <person name="Wilson R.K."/>
            <person name="Wing R.A."/>
            <person name="Wolfner M.F."/>
            <person name="Wong A."/>
            <person name="Wong G.K."/>
            <person name="Wu C.I."/>
            <person name="Wu G."/>
            <person name="Yamamoto D."/>
            <person name="Yang H.P."/>
            <person name="Yang S.P."/>
            <person name="Yorke J.A."/>
            <person name="Yoshida K."/>
            <person name="Zdobnov E."/>
            <person name="Zhang P."/>
            <person name="Zhang Y."/>
            <person name="Zimin A.V."/>
            <person name="Baldwin J."/>
            <person name="Abdouelleil A."/>
            <person name="Abdulkadir J."/>
            <person name="Abebe A."/>
            <person name="Abera B."/>
            <person name="Abreu J."/>
            <person name="Acer S.C."/>
            <person name="Aftuck L."/>
            <person name="Alexander A."/>
            <person name="An P."/>
            <person name="Anderson E."/>
            <person name="Anderson S."/>
            <person name="Arachi H."/>
            <person name="Azer M."/>
            <person name="Bachantsang P."/>
            <person name="Barry A."/>
            <person name="Bayul T."/>
            <person name="Berlin A."/>
            <person name="Bessette D."/>
            <person name="Bloom T."/>
            <person name="Blye J."/>
            <person name="Boguslavskiy L."/>
            <person name="Bonnet C."/>
            <person name="Boukhgalter B."/>
            <person name="Bourzgui I."/>
            <person name="Brown A."/>
            <person name="Cahill P."/>
            <person name="Channer S."/>
            <person name="Cheshatsang Y."/>
            <person name="Chuda L."/>
            <person name="Citroen M."/>
            <person name="Collymore A."/>
            <person name="Cooke P."/>
            <person name="Costello M."/>
            <person name="D'Aco K."/>
            <person name="Daza R."/>
            <person name="De Haan G."/>
            <person name="DeGray S."/>
            <person name="DeMaso C."/>
            <person name="Dhargay N."/>
            <person name="Dooley K."/>
            <person name="Dooley E."/>
            <person name="Doricent M."/>
            <person name="Dorje P."/>
            <person name="Dorjee K."/>
            <person name="Dupes A."/>
            <person name="Elong R."/>
            <person name="Falk J."/>
            <person name="Farina A."/>
            <person name="Faro S."/>
            <person name="Ferguson D."/>
            <person name="Fisher S."/>
            <person name="Foley C.D."/>
            <person name="Franke A."/>
            <person name="Friedrich D."/>
            <person name="Gadbois L."/>
            <person name="Gearin G."/>
            <person name="Gearin C.R."/>
            <person name="Giannoukos G."/>
            <person name="Goode T."/>
            <person name="Graham J."/>
            <person name="Grandbois E."/>
            <person name="Grewal S."/>
            <person name="Gyaltsen K."/>
            <person name="Hafez N."/>
            <person name="Hagos B."/>
            <person name="Hall J."/>
            <person name="Henson C."/>
            <person name="Hollinger A."/>
            <person name="Honan T."/>
            <person name="Huard M.D."/>
            <person name="Hughes L."/>
            <person name="Hurhula B."/>
            <person name="Husby M.E."/>
            <person name="Kamat A."/>
            <person name="Kanga B."/>
            <person name="Kashin S."/>
            <person name="Khazanovich D."/>
            <person name="Kisner P."/>
            <person name="Lance K."/>
            <person name="Lara M."/>
            <person name="Lee W."/>
            <person name="Lennon N."/>
            <person name="Letendre F."/>
            <person name="LeVine R."/>
            <person name="Lipovsky A."/>
            <person name="Liu X."/>
            <person name="Liu J."/>
            <person name="Liu S."/>
            <person name="Lokyitsang T."/>
            <person name="Lokyitsang Y."/>
            <person name="Lubonja R."/>
            <person name="Lui A."/>
            <person name="MacDonald P."/>
            <person name="Magnisalis V."/>
            <person name="Maru K."/>
            <person name="Matthews C."/>
            <person name="McCusker W."/>
            <person name="McDonough S."/>
            <person name="Mehta T."/>
            <person name="Meldrim J."/>
            <person name="Meneus L."/>
            <person name="Mihai O."/>
            <person name="Mihalev A."/>
            <person name="Mihova T."/>
            <person name="Mittelman R."/>
            <person name="Mlenga V."/>
            <person name="Montmayeur A."/>
            <person name="Mulrain L."/>
            <person name="Navidi A."/>
            <person name="Naylor J."/>
            <person name="Negash T."/>
            <person name="Nguyen T."/>
            <person name="Nguyen N."/>
            <person name="Nicol R."/>
            <person name="Norbu C."/>
            <person name="Norbu N."/>
            <person name="Novod N."/>
            <person name="O'Neill B."/>
            <person name="Osman S."/>
            <person name="Markiewicz E."/>
            <person name="Oyono O.L."/>
            <person name="Patti C."/>
            <person name="Phunkhang P."/>
            <person name="Pierre F."/>
            <person name="Priest M."/>
            <person name="Raghuraman S."/>
            <person name="Rege F."/>
            <person name="Reyes R."/>
            <person name="Rise C."/>
            <person name="Rogov P."/>
            <person name="Ross K."/>
            <person name="Ryan E."/>
            <person name="Settipalli S."/>
            <person name="Shea T."/>
            <person name="Sherpa N."/>
            <person name="Shi L."/>
            <person name="Shih D."/>
            <person name="Sparrow T."/>
            <person name="Spaulding J."/>
            <person name="Stalker J."/>
            <person name="Stange-Thomann N."/>
            <person name="Stavropoulos S."/>
            <person name="Stone C."/>
            <person name="Strader C."/>
            <person name="Tesfaye S."/>
            <person name="Thomson T."/>
            <person name="Thoulutsang Y."/>
            <person name="Thoulutsang D."/>
            <person name="Topham K."/>
            <person name="Topping I."/>
            <person name="Tsamla T."/>
            <person name="Vassiliev H."/>
            <person name="Vo A."/>
            <person name="Wangchuk T."/>
            <person name="Wangdi T."/>
            <person name="Weiand M."/>
            <person name="Wilkinson J."/>
            <person name="Wilson A."/>
            <person name="Yadav S."/>
            <person name="Young G."/>
            <person name="Yu Q."/>
            <person name="Zembek L."/>
            <person name="Zhong D."/>
            <person name="Zimmer A."/>
            <person name="Zwirko Z."/>
            <person name="Jaffe D.B."/>
            <person name="Alvarez P."/>
            <person name="Brockman W."/>
            <person name="Butler J."/>
            <person name="Chin C."/>
            <person name="Gnerre S."/>
            <person name="Grabherr M."/>
            <person name="Kleber M."/>
            <person name="Mauceli E."/>
            <person name="MacCallum I."/>
        </authorList>
    </citation>
    <scope>NUCLEOTIDE SEQUENCE [LARGE SCALE GENOMIC DNA]</scope>
    <source>
        <strain evidence="16">Tucson 15081-1352.22</strain>
    </source>
</reference>
<keyword evidence="6" id="KW-0297">G-protein coupled receptor</keyword>
<evidence type="ECO:0000313" key="15">
    <source>
        <dbReference type="EMBL" id="EDW13998.2"/>
    </source>
</evidence>
<evidence type="ECO:0000256" key="7">
    <source>
        <dbReference type="ARBA" id="ARBA00023136"/>
    </source>
</evidence>
<protein>
    <recommendedName>
        <fullName evidence="14">Methuselah N-terminal domain-containing protein</fullName>
    </recommendedName>
</protein>
<comment type="subcellular location">
    <subcellularLocation>
        <location evidence="1">Cell membrane</location>
        <topology evidence="1">Multi-pass membrane protein</topology>
    </subcellularLocation>
</comment>
<keyword evidence="7 12" id="KW-0472">Membrane</keyword>
<dbReference type="InterPro" id="IPR036272">
    <property type="entry name" value="Methuselah_N_sf"/>
</dbReference>
<dbReference type="Proteomes" id="UP000009192">
    <property type="component" value="Unassembled WGS sequence"/>
</dbReference>
<evidence type="ECO:0000256" key="9">
    <source>
        <dbReference type="ARBA" id="ARBA00023170"/>
    </source>
</evidence>
<keyword evidence="10" id="KW-0325">Glycoprotein</keyword>
<dbReference type="GO" id="GO:0008528">
    <property type="term" value="F:G protein-coupled peptide receptor activity"/>
    <property type="evidence" value="ECO:0007669"/>
    <property type="project" value="TreeGrafter"/>
</dbReference>
<organism evidence="15 16">
    <name type="scientific">Drosophila mojavensis</name>
    <name type="common">Fruit fly</name>
    <dbReference type="NCBI Taxonomy" id="7230"/>
    <lineage>
        <taxon>Eukaryota</taxon>
        <taxon>Metazoa</taxon>
        <taxon>Ecdysozoa</taxon>
        <taxon>Arthropoda</taxon>
        <taxon>Hexapoda</taxon>
        <taxon>Insecta</taxon>
        <taxon>Pterygota</taxon>
        <taxon>Neoptera</taxon>
        <taxon>Endopterygota</taxon>
        <taxon>Diptera</taxon>
        <taxon>Brachycera</taxon>
        <taxon>Muscomorpha</taxon>
        <taxon>Ephydroidea</taxon>
        <taxon>Drosophilidae</taxon>
        <taxon>Drosophila</taxon>
    </lineage>
</organism>
<dbReference type="InterPro" id="IPR010596">
    <property type="entry name" value="Methuselah_N_dom"/>
</dbReference>
<evidence type="ECO:0000256" key="1">
    <source>
        <dbReference type="ARBA" id="ARBA00004651"/>
    </source>
</evidence>
<evidence type="ECO:0000256" key="2">
    <source>
        <dbReference type="ARBA" id="ARBA00008979"/>
    </source>
</evidence>
<dbReference type="EMBL" id="CH933806">
    <property type="protein sequence ID" value="EDW13998.2"/>
    <property type="molecule type" value="Genomic_DNA"/>
</dbReference>
<accession>B4K527</accession>
<feature type="domain" description="Methuselah N-terminal" evidence="14">
    <location>
        <begin position="22"/>
        <end position="120"/>
    </location>
</feature>
<dbReference type="GO" id="GO:0005886">
    <property type="term" value="C:plasma membrane"/>
    <property type="evidence" value="ECO:0007669"/>
    <property type="project" value="UniProtKB-SubCell"/>
</dbReference>
<evidence type="ECO:0000256" key="13">
    <source>
        <dbReference type="SAM" id="SignalP"/>
    </source>
</evidence>
<evidence type="ECO:0000256" key="8">
    <source>
        <dbReference type="ARBA" id="ARBA00023157"/>
    </source>
</evidence>
<dbReference type="Pfam" id="PF06652">
    <property type="entry name" value="Methuselah_N"/>
    <property type="match status" value="1"/>
</dbReference>
<dbReference type="Gene3D" id="1.20.1070.10">
    <property type="entry name" value="Rhodopsin 7-helix transmembrane proteins"/>
    <property type="match status" value="1"/>
</dbReference>
<keyword evidence="4 12" id="KW-0812">Transmembrane</keyword>
<evidence type="ECO:0000256" key="3">
    <source>
        <dbReference type="ARBA" id="ARBA00022475"/>
    </source>
</evidence>
<evidence type="ECO:0000256" key="10">
    <source>
        <dbReference type="ARBA" id="ARBA00023180"/>
    </source>
</evidence>
<evidence type="ECO:0000259" key="14">
    <source>
        <dbReference type="Pfam" id="PF06652"/>
    </source>
</evidence>
<comment type="similarity">
    <text evidence="2">Belongs to the G-protein coupled receptor 2 family. Mth subfamily.</text>
</comment>
<keyword evidence="16" id="KW-1185">Reference proteome</keyword>
<name>B4K527_DROMO</name>
<gene>
    <name evidence="15" type="primary">Dmoj\GI16923</name>
    <name evidence="15" type="ORF">Dmoj_GI16923</name>
</gene>
<keyword evidence="11" id="KW-0807">Transducer</keyword>
<keyword evidence="9" id="KW-0675">Receptor</keyword>
<dbReference type="PANTHER" id="PTHR47154">
    <property type="entry name" value="G-PROTEIN COUPLED RECEPTOR MTH-RELATED"/>
    <property type="match status" value="1"/>
</dbReference>
<evidence type="ECO:0000313" key="16">
    <source>
        <dbReference type="Proteomes" id="UP000009192"/>
    </source>
</evidence>
<dbReference type="InterPro" id="IPR051384">
    <property type="entry name" value="Mth_GPCR"/>
</dbReference>
<sequence length="166" mass="19315">MRFVLIVLSVIIAEISGDIPGCDYFDTVDLSNSTQLSDGSYVFKNINIPNEKTGKYNYQIMFDGTFERIPEHTRGCICQLMSCARFCCEPQKELVKQKRECVAADWSAMIFYHGPMLVILLVNIGLFVRTAWKIYKENKTTRAMWKRSESIQKLKNRAKHVIRNFW</sequence>
<feature type="transmembrane region" description="Helical" evidence="12">
    <location>
        <begin position="110"/>
        <end position="132"/>
    </location>
</feature>
<dbReference type="OrthoDB" id="6134459at2759"/>
<feature type="signal peptide" evidence="13">
    <location>
        <begin position="1"/>
        <end position="17"/>
    </location>
</feature>
<evidence type="ECO:0000256" key="6">
    <source>
        <dbReference type="ARBA" id="ARBA00023040"/>
    </source>
</evidence>
<keyword evidence="8" id="KW-1015">Disulfide bond</keyword>
<feature type="chain" id="PRO_5006456268" description="Methuselah N-terminal domain-containing protein" evidence="13">
    <location>
        <begin position="18"/>
        <end position="166"/>
    </location>
</feature>
<dbReference type="HOGENOM" id="CLU_2212639_0_0_1"/>
<dbReference type="SUPFAM" id="SSF63877">
    <property type="entry name" value="Methuselah ectodomain"/>
    <property type="match status" value="1"/>
</dbReference>
<evidence type="ECO:0000256" key="5">
    <source>
        <dbReference type="ARBA" id="ARBA00022989"/>
    </source>
</evidence>
<evidence type="ECO:0000256" key="11">
    <source>
        <dbReference type="ARBA" id="ARBA00023224"/>
    </source>
</evidence>
<keyword evidence="5 12" id="KW-1133">Transmembrane helix</keyword>
<dbReference type="AlphaFoldDB" id="B4K527"/>
<dbReference type="InterPro" id="IPR044860">
    <property type="entry name" value="Methusela_ecto_dom_1"/>
</dbReference>
<dbReference type="KEGG" id="dmo:Dmoj_GI16923"/>
<evidence type="ECO:0000256" key="4">
    <source>
        <dbReference type="ARBA" id="ARBA00022692"/>
    </source>
</evidence>
<keyword evidence="13" id="KW-0732">Signal</keyword>
<dbReference type="Gene3D" id="2.30.160.11">
    <property type="match status" value="1"/>
</dbReference>
<evidence type="ECO:0000256" key="12">
    <source>
        <dbReference type="SAM" id="Phobius"/>
    </source>
</evidence>
<dbReference type="PANTHER" id="PTHR47154:SF2">
    <property type="entry name" value="G-PROTEIN COUPLED RECEPTOR MTH-RELATED"/>
    <property type="match status" value="1"/>
</dbReference>
<dbReference type="InParanoid" id="B4K527"/>
<proteinExistence type="inferred from homology"/>